<dbReference type="GO" id="GO:0004176">
    <property type="term" value="F:ATP-dependent peptidase activity"/>
    <property type="evidence" value="ECO:0007669"/>
    <property type="project" value="InterPro"/>
</dbReference>
<dbReference type="GO" id="GO:0051117">
    <property type="term" value="F:ATPase binding"/>
    <property type="evidence" value="ECO:0007669"/>
    <property type="project" value="TreeGrafter"/>
</dbReference>
<dbReference type="SUPFAM" id="SSF52096">
    <property type="entry name" value="ClpP/crotonase"/>
    <property type="match status" value="1"/>
</dbReference>
<sequence>MLAGKCLALRPRLAASFPVQRPPGADWPRDGACKGGRSGLSSSSRTLWSRQVTASAPMTSNHGSCGSPSCASWARMMSVASLVITQLLSLQFENNKKPIHMYINSPGGMKTACQVIYDTMQYILNPICTWCVGQATSTGSLLLAAGSPGMCHSLPNSCIMIHQLSGVPGPSHRHCHPGRGDYEAQETAVQHLCQAHQTEPAGDRVCHGADSYRSPMDAQEFGIFDKVLVCSHQGKRG</sequence>
<dbReference type="Proteomes" id="UP001166674">
    <property type="component" value="Unassembled WGS sequence"/>
</dbReference>
<comment type="caution">
    <text evidence="3">The sequence shown here is derived from an EMBL/GenBank/DDBJ whole genome shotgun (WGS) entry which is preliminary data.</text>
</comment>
<dbReference type="InterPro" id="IPR029045">
    <property type="entry name" value="ClpP/crotonase-like_dom_sf"/>
</dbReference>
<gene>
    <name evidence="3" type="ORF">SUZIE_180355</name>
</gene>
<evidence type="ECO:0000256" key="2">
    <source>
        <dbReference type="RuleBase" id="RU003567"/>
    </source>
</evidence>
<protein>
    <recommendedName>
        <fullName evidence="2">ATP-dependent Clp protease proteolytic subunit</fullName>
    </recommendedName>
</protein>
<keyword evidence="4" id="KW-1185">Reference proteome</keyword>
<evidence type="ECO:0000256" key="1">
    <source>
        <dbReference type="ARBA" id="ARBA00007039"/>
    </source>
</evidence>
<dbReference type="EMBL" id="JAATJV010396367">
    <property type="protein sequence ID" value="MBZ3884920.1"/>
    <property type="molecule type" value="Genomic_DNA"/>
</dbReference>
<comment type="similarity">
    <text evidence="1 2">Belongs to the peptidase S14 family.</text>
</comment>
<keyword evidence="3" id="KW-0645">Protease</keyword>
<dbReference type="GO" id="GO:0004252">
    <property type="term" value="F:serine-type endopeptidase activity"/>
    <property type="evidence" value="ECO:0007669"/>
    <property type="project" value="InterPro"/>
</dbReference>
<reference evidence="3" key="1">
    <citation type="submission" date="2020-03" db="EMBL/GenBank/DDBJ databases">
        <title>Studies in the Genomics of Life Span.</title>
        <authorList>
            <person name="Glass D."/>
        </authorList>
    </citation>
    <scope>NUCLEOTIDE SEQUENCE</scope>
    <source>
        <strain evidence="3">SUZIE</strain>
        <tissue evidence="3">Muscle</tissue>
    </source>
</reference>
<organism evidence="3 4">
    <name type="scientific">Sciurus carolinensis</name>
    <name type="common">Eastern gray squirrel</name>
    <dbReference type="NCBI Taxonomy" id="30640"/>
    <lineage>
        <taxon>Eukaryota</taxon>
        <taxon>Metazoa</taxon>
        <taxon>Chordata</taxon>
        <taxon>Craniata</taxon>
        <taxon>Vertebrata</taxon>
        <taxon>Euteleostomi</taxon>
        <taxon>Mammalia</taxon>
        <taxon>Eutheria</taxon>
        <taxon>Euarchontoglires</taxon>
        <taxon>Glires</taxon>
        <taxon>Rodentia</taxon>
        <taxon>Sciuromorpha</taxon>
        <taxon>Sciuridae</taxon>
        <taxon>Sciurinae</taxon>
        <taxon>Sciurini</taxon>
        <taxon>Sciurus</taxon>
    </lineage>
</organism>
<dbReference type="PRINTS" id="PR00127">
    <property type="entry name" value="CLPPROTEASEP"/>
</dbReference>
<accession>A0AA41N6W9</accession>
<dbReference type="Pfam" id="PF00574">
    <property type="entry name" value="CLP_protease"/>
    <property type="match status" value="1"/>
</dbReference>
<dbReference type="InterPro" id="IPR001907">
    <property type="entry name" value="ClpP"/>
</dbReference>
<dbReference type="PANTHER" id="PTHR10381">
    <property type="entry name" value="ATP-DEPENDENT CLP PROTEASE PROTEOLYTIC SUBUNIT"/>
    <property type="match status" value="1"/>
</dbReference>
<evidence type="ECO:0000313" key="3">
    <source>
        <dbReference type="EMBL" id="MBZ3884920.1"/>
    </source>
</evidence>
<dbReference type="Gene3D" id="3.90.226.10">
    <property type="entry name" value="2-enoyl-CoA Hydratase, Chain A, domain 1"/>
    <property type="match status" value="1"/>
</dbReference>
<dbReference type="PANTHER" id="PTHR10381:SF11">
    <property type="entry name" value="ATP-DEPENDENT CLP PROTEASE PROTEOLYTIC SUBUNIT, MITOCHONDRIAL"/>
    <property type="match status" value="1"/>
</dbReference>
<dbReference type="CDD" id="cd07017">
    <property type="entry name" value="S14_ClpP_2"/>
    <property type="match status" value="1"/>
</dbReference>
<dbReference type="InterPro" id="IPR023562">
    <property type="entry name" value="ClpP/TepA"/>
</dbReference>
<proteinExistence type="inferred from homology"/>
<evidence type="ECO:0000313" key="4">
    <source>
        <dbReference type="Proteomes" id="UP001166674"/>
    </source>
</evidence>
<dbReference type="GO" id="GO:0009368">
    <property type="term" value="C:endopeptidase Clp complex"/>
    <property type="evidence" value="ECO:0007669"/>
    <property type="project" value="TreeGrafter"/>
</dbReference>
<dbReference type="AlphaFoldDB" id="A0AA41N6W9"/>
<name>A0AA41N6W9_SCICA</name>
<dbReference type="GO" id="GO:0006515">
    <property type="term" value="P:protein quality control for misfolded or incompletely synthesized proteins"/>
    <property type="evidence" value="ECO:0007669"/>
    <property type="project" value="TreeGrafter"/>
</dbReference>
<keyword evidence="3" id="KW-0378">Hydrolase</keyword>